<comment type="caution">
    <text evidence="1">The sequence shown here is derived from an EMBL/GenBank/DDBJ whole genome shotgun (WGS) entry which is preliminary data.</text>
</comment>
<dbReference type="EMBL" id="JARIHO010000027">
    <property type="protein sequence ID" value="KAJ7339923.1"/>
    <property type="molecule type" value="Genomic_DNA"/>
</dbReference>
<evidence type="ECO:0000313" key="2">
    <source>
        <dbReference type="Proteomes" id="UP001218218"/>
    </source>
</evidence>
<dbReference type="AlphaFoldDB" id="A0AAD7EP79"/>
<name>A0AAD7EP79_9AGAR</name>
<dbReference type="InterPro" id="IPR032675">
    <property type="entry name" value="LRR_dom_sf"/>
</dbReference>
<protein>
    <submittedName>
        <fullName evidence="1">Uncharacterized protein</fullName>
    </submittedName>
</protein>
<accession>A0AAD7EP79</accession>
<dbReference type="Proteomes" id="UP001218218">
    <property type="component" value="Unassembled WGS sequence"/>
</dbReference>
<gene>
    <name evidence="1" type="ORF">DFH08DRAFT_963951</name>
</gene>
<proteinExistence type="predicted"/>
<dbReference type="Gene3D" id="3.80.10.10">
    <property type="entry name" value="Ribonuclease Inhibitor"/>
    <property type="match status" value="1"/>
</dbReference>
<keyword evidence="2" id="KW-1185">Reference proteome</keyword>
<reference evidence="1" key="1">
    <citation type="submission" date="2023-03" db="EMBL/GenBank/DDBJ databases">
        <title>Massive genome expansion in bonnet fungi (Mycena s.s.) driven by repeated elements and novel gene families across ecological guilds.</title>
        <authorList>
            <consortium name="Lawrence Berkeley National Laboratory"/>
            <person name="Harder C.B."/>
            <person name="Miyauchi S."/>
            <person name="Viragh M."/>
            <person name="Kuo A."/>
            <person name="Thoen E."/>
            <person name="Andreopoulos B."/>
            <person name="Lu D."/>
            <person name="Skrede I."/>
            <person name="Drula E."/>
            <person name="Henrissat B."/>
            <person name="Morin E."/>
            <person name="Kohler A."/>
            <person name="Barry K."/>
            <person name="LaButti K."/>
            <person name="Morin E."/>
            <person name="Salamov A."/>
            <person name="Lipzen A."/>
            <person name="Mereny Z."/>
            <person name="Hegedus B."/>
            <person name="Baldrian P."/>
            <person name="Stursova M."/>
            <person name="Weitz H."/>
            <person name="Taylor A."/>
            <person name="Grigoriev I.V."/>
            <person name="Nagy L.G."/>
            <person name="Martin F."/>
            <person name="Kauserud H."/>
        </authorList>
    </citation>
    <scope>NUCLEOTIDE SEQUENCE</scope>
    <source>
        <strain evidence="1">CBHHK002</strain>
    </source>
</reference>
<sequence length="417" mass="45914">MAVERIPQEIWDKTIDNLQNSPKTLKSCSLVCHSFVARSQFHIFSTISIHRAPNSDCFKRSLQKKWLARLIRLVNNMKSSPHLIPYVHTIDVDSCDTELLVVLAQVSWSQVYTLSISEIAVTEEGPVSESVISLVGIPSLRKLELQFGVLNWCSVNFVRAIFARCSPSLESLSLDNCKLKASSCLTISAEPARFTLPRPKIRELTLRHSPYVVALLHSACPLDFSALTHLCCVGDSSMLDGFLGLSGGPLGDLIPSLQSPPNPDLMNGFLRRNGGTIQSLEIDAIDDSLRSFNLTALPAVHRLSAADFVQGGGLCDLLVRWPMPQRISSIRLFTSTGFMSERRWADVSSCGRLDRLAFDRVSLPGLQKVEVVVSITVGGFSPLFRRGAIVPTVQAAMQRLHERGLLSVSIALKTTSY</sequence>
<organism evidence="1 2">
    <name type="scientific">Mycena albidolilacea</name>
    <dbReference type="NCBI Taxonomy" id="1033008"/>
    <lineage>
        <taxon>Eukaryota</taxon>
        <taxon>Fungi</taxon>
        <taxon>Dikarya</taxon>
        <taxon>Basidiomycota</taxon>
        <taxon>Agaricomycotina</taxon>
        <taxon>Agaricomycetes</taxon>
        <taxon>Agaricomycetidae</taxon>
        <taxon>Agaricales</taxon>
        <taxon>Marasmiineae</taxon>
        <taxon>Mycenaceae</taxon>
        <taxon>Mycena</taxon>
    </lineage>
</organism>
<dbReference type="SUPFAM" id="SSF52047">
    <property type="entry name" value="RNI-like"/>
    <property type="match status" value="1"/>
</dbReference>
<evidence type="ECO:0000313" key="1">
    <source>
        <dbReference type="EMBL" id="KAJ7339923.1"/>
    </source>
</evidence>